<dbReference type="Pfam" id="PF25967">
    <property type="entry name" value="RND-MFP_C"/>
    <property type="match status" value="1"/>
</dbReference>
<feature type="domain" description="Multidrug resistance protein MdtA-like beta-barrel" evidence="5">
    <location>
        <begin position="193"/>
        <end position="280"/>
    </location>
</feature>
<accession>A0A0A0BFX1</accession>
<comment type="caution">
    <text evidence="7">The sequence shown here is derived from an EMBL/GenBank/DDBJ whole genome shotgun (WGS) entry which is preliminary data.</text>
</comment>
<dbReference type="Gene3D" id="2.40.30.170">
    <property type="match status" value="1"/>
</dbReference>
<dbReference type="Gene3D" id="2.40.420.20">
    <property type="match status" value="1"/>
</dbReference>
<evidence type="ECO:0000256" key="2">
    <source>
        <dbReference type="ARBA" id="ARBA00009477"/>
    </source>
</evidence>
<reference evidence="7 8" key="1">
    <citation type="submission" date="2014-09" db="EMBL/GenBank/DDBJ databases">
        <authorList>
            <person name="Grob C."/>
            <person name="Taubert M."/>
            <person name="Howat A.M."/>
            <person name="Burns O.J."/>
            <person name="Dixon J.L."/>
            <person name="Chen Y."/>
            <person name="Murrell J.C."/>
        </authorList>
    </citation>
    <scope>NUCLEOTIDE SEQUENCE [LARGE SCALE GENOMIC DNA]</scope>
    <source>
        <strain evidence="7">L4</strain>
    </source>
</reference>
<dbReference type="InterPro" id="IPR058626">
    <property type="entry name" value="MdtA-like_b-barrel"/>
</dbReference>
<dbReference type="PANTHER" id="PTHR30158">
    <property type="entry name" value="ACRA/E-RELATED COMPONENT OF DRUG EFFLUX TRANSPORTER"/>
    <property type="match status" value="1"/>
</dbReference>
<dbReference type="PROSITE" id="PS51257">
    <property type="entry name" value="PROKAR_LIPOPROTEIN"/>
    <property type="match status" value="1"/>
</dbReference>
<dbReference type="NCBIfam" id="TIGR01730">
    <property type="entry name" value="RND_mfp"/>
    <property type="match status" value="1"/>
</dbReference>
<evidence type="ECO:0000313" key="8">
    <source>
        <dbReference type="Proteomes" id="UP000029999"/>
    </source>
</evidence>
<feature type="chain" id="PRO_5001959539" evidence="3">
    <location>
        <begin position="21"/>
        <end position="388"/>
    </location>
</feature>
<dbReference type="Proteomes" id="UP000029999">
    <property type="component" value="Unassembled WGS sequence"/>
</dbReference>
<dbReference type="InterPro" id="IPR058627">
    <property type="entry name" value="MdtA-like_C"/>
</dbReference>
<sequence>MRSSIFVFVFILTIATTACTETDTKTSPVAATAPAEVDVAVPLKQVLTDWDEFTGRFEAINDVQLRARVTGYLVEKKFKDGQFVKQGDVLFIIDQRPFRYELQRIEAQHQLAQKEWERAQNLRQSKAISQEEVDRRFQELQISKASLEDARLQMRFTEVTSPIDGKVSDSDVDVGNMVEENNTVLTRIVSTNPVHFRFEGSQSDLLKYLRLDRAGQRPSSDTAPNPIYIKLLDEDKFYHQGRMHFVDNAVDNSTGTIEATAVVNNDTGLIYPGLFGRARLMGRANYDAVLVPENAINTDQDKKFVYIVNDDDKVQRRYVSVGTLLDNDFIVISSGLSGDERVVVNGIQRIRQASQPVTPNMTQLEWREIETLVQSNVQPAAVQVAEQQ</sequence>
<dbReference type="EMBL" id="JRQD01000003">
    <property type="protein sequence ID" value="KGM06735.1"/>
    <property type="molecule type" value="Genomic_DNA"/>
</dbReference>
<organism evidence="7 8">
    <name type="scientific">Methylophaga thiooxydans</name>
    <dbReference type="NCBI Taxonomy" id="392484"/>
    <lineage>
        <taxon>Bacteria</taxon>
        <taxon>Pseudomonadati</taxon>
        <taxon>Pseudomonadota</taxon>
        <taxon>Gammaproteobacteria</taxon>
        <taxon>Thiotrichales</taxon>
        <taxon>Piscirickettsiaceae</taxon>
        <taxon>Methylophaga</taxon>
    </lineage>
</organism>
<dbReference type="Pfam" id="PF25944">
    <property type="entry name" value="Beta-barrel_RND"/>
    <property type="match status" value="1"/>
</dbReference>
<protein>
    <submittedName>
        <fullName evidence="7">Multidrug efflux membrane fusion protein MexE</fullName>
    </submittedName>
</protein>
<comment type="subcellular location">
    <subcellularLocation>
        <location evidence="1">Cell inner membrane</location>
        <topology evidence="1">Lipid-anchor</topology>
    </subcellularLocation>
</comment>
<evidence type="ECO:0000256" key="1">
    <source>
        <dbReference type="ARBA" id="ARBA00004519"/>
    </source>
</evidence>
<comment type="similarity">
    <text evidence="2">Belongs to the membrane fusion protein (MFP) (TC 8.A.1) family.</text>
</comment>
<dbReference type="Gene3D" id="1.10.287.470">
    <property type="entry name" value="Helix hairpin bin"/>
    <property type="match status" value="1"/>
</dbReference>
<evidence type="ECO:0000259" key="6">
    <source>
        <dbReference type="Pfam" id="PF25967"/>
    </source>
</evidence>
<dbReference type="STRING" id="392484.LP43_1227"/>
<dbReference type="InterPro" id="IPR006143">
    <property type="entry name" value="RND_pump_MFP"/>
</dbReference>
<dbReference type="RefSeq" id="WP_036313257.1">
    <property type="nucleotide sequence ID" value="NZ_JRQD01000003.1"/>
</dbReference>
<feature type="domain" description="Multidrug resistance protein MdtA-like C-terminal permuted SH3" evidence="6">
    <location>
        <begin position="287"/>
        <end position="349"/>
    </location>
</feature>
<gene>
    <name evidence="7" type="ORF">LP43_1227</name>
</gene>
<name>A0A0A0BFX1_9GAMM</name>
<dbReference type="AlphaFoldDB" id="A0A0A0BFX1"/>
<proteinExistence type="inferred from homology"/>
<dbReference type="Pfam" id="PF25917">
    <property type="entry name" value="BSH_RND"/>
    <property type="match status" value="1"/>
</dbReference>
<dbReference type="Gene3D" id="2.40.50.100">
    <property type="match status" value="1"/>
</dbReference>
<dbReference type="InterPro" id="IPR058625">
    <property type="entry name" value="MdtA-like_BSH"/>
</dbReference>
<dbReference type="GO" id="GO:0005886">
    <property type="term" value="C:plasma membrane"/>
    <property type="evidence" value="ECO:0007669"/>
    <property type="project" value="TreeGrafter"/>
</dbReference>
<dbReference type="SUPFAM" id="SSF111369">
    <property type="entry name" value="HlyD-like secretion proteins"/>
    <property type="match status" value="1"/>
</dbReference>
<evidence type="ECO:0000259" key="5">
    <source>
        <dbReference type="Pfam" id="PF25944"/>
    </source>
</evidence>
<evidence type="ECO:0000256" key="3">
    <source>
        <dbReference type="SAM" id="SignalP"/>
    </source>
</evidence>
<dbReference type="GO" id="GO:0022857">
    <property type="term" value="F:transmembrane transporter activity"/>
    <property type="evidence" value="ECO:0007669"/>
    <property type="project" value="InterPro"/>
</dbReference>
<feature type="domain" description="Multidrug resistance protein MdtA-like barrel-sandwich hybrid" evidence="4">
    <location>
        <begin position="62"/>
        <end position="183"/>
    </location>
</feature>
<evidence type="ECO:0000313" key="7">
    <source>
        <dbReference type="EMBL" id="KGM06735.1"/>
    </source>
</evidence>
<keyword evidence="3" id="KW-0732">Signal</keyword>
<evidence type="ECO:0000259" key="4">
    <source>
        <dbReference type="Pfam" id="PF25917"/>
    </source>
</evidence>
<dbReference type="GO" id="GO:0046677">
    <property type="term" value="P:response to antibiotic"/>
    <property type="evidence" value="ECO:0007669"/>
    <property type="project" value="TreeGrafter"/>
</dbReference>
<dbReference type="PANTHER" id="PTHR30158:SF10">
    <property type="entry name" value="CATION EFFLUX PUMP"/>
    <property type="match status" value="1"/>
</dbReference>
<feature type="signal peptide" evidence="3">
    <location>
        <begin position="1"/>
        <end position="20"/>
    </location>
</feature>